<feature type="compositionally biased region" description="Low complexity" evidence="1">
    <location>
        <begin position="1"/>
        <end position="37"/>
    </location>
</feature>
<gene>
    <name evidence="2" type="ORF">FB45DRAFT_307728</name>
</gene>
<accession>A0AAD7B6F0</accession>
<feature type="compositionally biased region" description="Low complexity" evidence="1">
    <location>
        <begin position="229"/>
        <end position="245"/>
    </location>
</feature>
<name>A0AAD7B6F0_9AGAR</name>
<feature type="region of interest" description="Disordered" evidence="1">
    <location>
        <begin position="199"/>
        <end position="249"/>
    </location>
</feature>
<feature type="compositionally biased region" description="Low complexity" evidence="1">
    <location>
        <begin position="65"/>
        <end position="77"/>
    </location>
</feature>
<proteinExistence type="predicted"/>
<feature type="compositionally biased region" description="Polar residues" evidence="1">
    <location>
        <begin position="199"/>
        <end position="211"/>
    </location>
</feature>
<comment type="caution">
    <text evidence="2">The sequence shown here is derived from an EMBL/GenBank/DDBJ whole genome shotgun (WGS) entry which is preliminary data.</text>
</comment>
<sequence length="351" mass="38042">MATPSATQSRAASPAPSSDSESPSRAGSGSVSASSKAIFPTADTTFKPAPYNPPQRAANSTFRQPSAAPAPAPAAASFDMPQSTVPPFDGLFIHPPFDSLPDNTPLPPEGMNYSILHSNPRWFLDLRDWITLDSSPESALRYPRDLEPPRPRRQKDLLLRCTFCPRTYAGVNAKSMWTRHVREKHRVILSKAWTDTATSAKRVSIGKSTPAASVGPTDVAPSPVVKKQPSTSAPPTSPTTMSVTKPRGKQALSVRLSLDSQPFPIRKAWSKTQARFPSEKEAYRFWQDRHPRSEAETCCSTPISVSCATTTAIEDRRRSRTKICVAASADWDAPTADEGGAEELPSESRAA</sequence>
<reference evidence="2" key="1">
    <citation type="submission" date="2023-03" db="EMBL/GenBank/DDBJ databases">
        <title>Massive genome expansion in bonnet fungi (Mycena s.s.) driven by repeated elements and novel gene families across ecological guilds.</title>
        <authorList>
            <consortium name="Lawrence Berkeley National Laboratory"/>
            <person name="Harder C.B."/>
            <person name="Miyauchi S."/>
            <person name="Viragh M."/>
            <person name="Kuo A."/>
            <person name="Thoen E."/>
            <person name="Andreopoulos B."/>
            <person name="Lu D."/>
            <person name="Skrede I."/>
            <person name="Drula E."/>
            <person name="Henrissat B."/>
            <person name="Morin E."/>
            <person name="Kohler A."/>
            <person name="Barry K."/>
            <person name="LaButti K."/>
            <person name="Morin E."/>
            <person name="Salamov A."/>
            <person name="Lipzen A."/>
            <person name="Mereny Z."/>
            <person name="Hegedus B."/>
            <person name="Baldrian P."/>
            <person name="Stursova M."/>
            <person name="Weitz H."/>
            <person name="Taylor A."/>
            <person name="Grigoriev I.V."/>
            <person name="Nagy L.G."/>
            <person name="Martin F."/>
            <person name="Kauserud H."/>
        </authorList>
    </citation>
    <scope>NUCLEOTIDE SEQUENCE</scope>
    <source>
        <strain evidence="2">9284</strain>
    </source>
</reference>
<dbReference type="Proteomes" id="UP001221142">
    <property type="component" value="Unassembled WGS sequence"/>
</dbReference>
<evidence type="ECO:0000256" key="1">
    <source>
        <dbReference type="SAM" id="MobiDB-lite"/>
    </source>
</evidence>
<evidence type="ECO:0000313" key="2">
    <source>
        <dbReference type="EMBL" id="KAJ7612143.1"/>
    </source>
</evidence>
<keyword evidence="3" id="KW-1185">Reference proteome</keyword>
<protein>
    <submittedName>
        <fullName evidence="2">Uncharacterized protein</fullName>
    </submittedName>
</protein>
<organism evidence="2 3">
    <name type="scientific">Roridomyces roridus</name>
    <dbReference type="NCBI Taxonomy" id="1738132"/>
    <lineage>
        <taxon>Eukaryota</taxon>
        <taxon>Fungi</taxon>
        <taxon>Dikarya</taxon>
        <taxon>Basidiomycota</taxon>
        <taxon>Agaricomycotina</taxon>
        <taxon>Agaricomycetes</taxon>
        <taxon>Agaricomycetidae</taxon>
        <taxon>Agaricales</taxon>
        <taxon>Marasmiineae</taxon>
        <taxon>Mycenaceae</taxon>
        <taxon>Roridomyces</taxon>
    </lineage>
</organism>
<evidence type="ECO:0000313" key="3">
    <source>
        <dbReference type="Proteomes" id="UP001221142"/>
    </source>
</evidence>
<feature type="region of interest" description="Disordered" evidence="1">
    <location>
        <begin position="1"/>
        <end position="81"/>
    </location>
</feature>
<feature type="region of interest" description="Disordered" evidence="1">
    <location>
        <begin position="329"/>
        <end position="351"/>
    </location>
</feature>
<dbReference type="AlphaFoldDB" id="A0AAD7B6F0"/>
<dbReference type="EMBL" id="JARKIF010000031">
    <property type="protein sequence ID" value="KAJ7612143.1"/>
    <property type="molecule type" value="Genomic_DNA"/>
</dbReference>